<name>A0A918PC80_9SPHN</name>
<feature type="chain" id="PRO_5036803727" description="DUF885 domain-containing protein" evidence="1">
    <location>
        <begin position="24"/>
        <end position="619"/>
    </location>
</feature>
<keyword evidence="1" id="KW-0732">Signal</keyword>
<evidence type="ECO:0000313" key="3">
    <source>
        <dbReference type="Proteomes" id="UP000648075"/>
    </source>
</evidence>
<keyword evidence="3" id="KW-1185">Reference proteome</keyword>
<organism evidence="2 3">
    <name type="scientific">Novosphingobium colocasiae</name>
    <dbReference type="NCBI Taxonomy" id="1256513"/>
    <lineage>
        <taxon>Bacteria</taxon>
        <taxon>Pseudomonadati</taxon>
        <taxon>Pseudomonadota</taxon>
        <taxon>Alphaproteobacteria</taxon>
        <taxon>Sphingomonadales</taxon>
        <taxon>Sphingomonadaceae</taxon>
        <taxon>Novosphingobium</taxon>
    </lineage>
</organism>
<accession>A0A918PC80</accession>
<dbReference type="InterPro" id="IPR010281">
    <property type="entry name" value="DUF885"/>
</dbReference>
<gene>
    <name evidence="2" type="ORF">GCM10011614_08550</name>
</gene>
<dbReference type="Pfam" id="PF05960">
    <property type="entry name" value="DUF885"/>
    <property type="match status" value="1"/>
</dbReference>
<dbReference type="PANTHER" id="PTHR33361:SF16">
    <property type="entry name" value="DUF885 DOMAIN-CONTAINING PROTEIN"/>
    <property type="match status" value="1"/>
</dbReference>
<dbReference type="AlphaFoldDB" id="A0A918PC80"/>
<comment type="caution">
    <text evidence="2">The sequence shown here is derived from an EMBL/GenBank/DDBJ whole genome shotgun (WGS) entry which is preliminary data.</text>
</comment>
<evidence type="ECO:0000313" key="2">
    <source>
        <dbReference type="EMBL" id="GGY96091.1"/>
    </source>
</evidence>
<reference evidence="2" key="2">
    <citation type="submission" date="2020-09" db="EMBL/GenBank/DDBJ databases">
        <authorList>
            <person name="Sun Q."/>
            <person name="Kim S."/>
        </authorList>
    </citation>
    <scope>NUCLEOTIDE SEQUENCE</scope>
    <source>
        <strain evidence="2">KCTC 32255</strain>
    </source>
</reference>
<reference evidence="2" key="1">
    <citation type="journal article" date="2014" name="Int. J. Syst. Evol. Microbiol.">
        <title>Complete genome sequence of Corynebacterium casei LMG S-19264T (=DSM 44701T), isolated from a smear-ripened cheese.</title>
        <authorList>
            <consortium name="US DOE Joint Genome Institute (JGI-PGF)"/>
            <person name="Walter F."/>
            <person name="Albersmeier A."/>
            <person name="Kalinowski J."/>
            <person name="Ruckert C."/>
        </authorList>
    </citation>
    <scope>NUCLEOTIDE SEQUENCE</scope>
    <source>
        <strain evidence="2">KCTC 32255</strain>
    </source>
</reference>
<protein>
    <recommendedName>
        <fullName evidence="4">DUF885 domain-containing protein</fullName>
    </recommendedName>
</protein>
<dbReference type="PANTHER" id="PTHR33361">
    <property type="entry name" value="GLR0591 PROTEIN"/>
    <property type="match status" value="1"/>
</dbReference>
<evidence type="ECO:0008006" key="4">
    <source>
        <dbReference type="Google" id="ProtNLM"/>
    </source>
</evidence>
<evidence type="ECO:0000256" key="1">
    <source>
        <dbReference type="SAM" id="SignalP"/>
    </source>
</evidence>
<dbReference type="EMBL" id="BMZA01000002">
    <property type="protein sequence ID" value="GGY96091.1"/>
    <property type="molecule type" value="Genomic_DNA"/>
</dbReference>
<proteinExistence type="predicted"/>
<dbReference type="RefSeq" id="WP_189619892.1">
    <property type="nucleotide sequence ID" value="NZ_BMZA01000002.1"/>
</dbReference>
<sequence>MLDLFRTALLAATLALTYVSAAAQERATPAPHATPAPDAVTALRTLFDEDAQAEAGLDPLGQILRGELPEAGTMRLIFTDELDREHMAEVRDSLSRLNAIPHDSLPPSLQLAYDAFAVIKQDQLAMLRPENRALTRVRPFNHFGGLPIAFPALFAGTSSGSAPSGTANAAALRNILALYAVFPEAIDNAILRFREGMAAGVVEPRRTVELMISQIDMLQNQPLAGSAFLAPLQAQGADTAPEVRAEQRRAFEQAVTGQVRPAYARLRRFLAETYLPAAREQPGLWAMPGGDALYRQLVAHETGLALDPEQVHQLGLSEVARIRAQMDLVRRQLGYAEPLDTFFATVRTDPRFHPRSAGELAQGYAAIGARVDGQLPALFHRLPVTPLIVQPYPDFRALYEPGGSYSEGDPAHGLPGVFFYNTSDLPHRFLSGMTTLYLHEAMPGHHLQLSLAAEDASLAPFQRQGMSTAFVEGWALYAETLGYRMGLYADPLQHWGTLDDEMLRAMRLVVDTGLHVRHWTRDQAVAYMLANSGMGRQDAETEVDRYIALPAQALSYKIGALTIQRLRDKAESRLGPRFDIRDFHEQVLGSGALPLPVLEEKLDRWIDRTARIPVLPASR</sequence>
<dbReference type="Proteomes" id="UP000648075">
    <property type="component" value="Unassembled WGS sequence"/>
</dbReference>
<feature type="signal peptide" evidence="1">
    <location>
        <begin position="1"/>
        <end position="23"/>
    </location>
</feature>